<evidence type="ECO:0000256" key="1">
    <source>
        <dbReference type="SAM" id="Phobius"/>
    </source>
</evidence>
<organism evidence="2 3">
    <name type="scientific">Donghicola tyrosinivorans</name>
    <dbReference type="NCBI Taxonomy" id="1652492"/>
    <lineage>
        <taxon>Bacteria</taxon>
        <taxon>Pseudomonadati</taxon>
        <taxon>Pseudomonadota</taxon>
        <taxon>Alphaproteobacteria</taxon>
        <taxon>Rhodobacterales</taxon>
        <taxon>Roseobacteraceae</taxon>
        <taxon>Donghicola</taxon>
    </lineage>
</organism>
<reference evidence="2 3" key="1">
    <citation type="submission" date="2018-03" db="EMBL/GenBank/DDBJ databases">
        <title>Genomic Encyclopedia of Archaeal and Bacterial Type Strains, Phase II (KMG-II): from individual species to whole genera.</title>
        <authorList>
            <person name="Goeker M."/>
        </authorList>
    </citation>
    <scope>NUCLEOTIDE SEQUENCE [LARGE SCALE GENOMIC DNA]</scope>
    <source>
        <strain evidence="2 3">DSM 100212</strain>
    </source>
</reference>
<dbReference type="EMBL" id="PVTQ01000017">
    <property type="protein sequence ID" value="PRY85195.1"/>
    <property type="molecule type" value="Genomic_DNA"/>
</dbReference>
<keyword evidence="1" id="KW-0812">Transmembrane</keyword>
<dbReference type="AlphaFoldDB" id="A0A2T0WEW5"/>
<comment type="caution">
    <text evidence="2">The sequence shown here is derived from an EMBL/GenBank/DDBJ whole genome shotgun (WGS) entry which is preliminary data.</text>
</comment>
<accession>A0A2T0WEW5</accession>
<proteinExistence type="predicted"/>
<keyword evidence="1" id="KW-0472">Membrane</keyword>
<evidence type="ECO:0008006" key="4">
    <source>
        <dbReference type="Google" id="ProtNLM"/>
    </source>
</evidence>
<feature type="transmembrane region" description="Helical" evidence="1">
    <location>
        <begin position="105"/>
        <end position="125"/>
    </location>
</feature>
<evidence type="ECO:0000313" key="3">
    <source>
        <dbReference type="Proteomes" id="UP000238392"/>
    </source>
</evidence>
<protein>
    <recommendedName>
        <fullName evidence="4">Component of SufBCD complex</fullName>
    </recommendedName>
</protein>
<dbReference type="RefSeq" id="WP_106267714.1">
    <property type="nucleotide sequence ID" value="NZ_PVTQ01000017.1"/>
</dbReference>
<dbReference type="OrthoDB" id="7847071at2"/>
<gene>
    <name evidence="2" type="ORF">CLV74_11720</name>
</gene>
<keyword evidence="3" id="KW-1185">Reference proteome</keyword>
<feature type="transmembrane region" description="Helical" evidence="1">
    <location>
        <begin position="146"/>
        <end position="165"/>
    </location>
</feature>
<feature type="transmembrane region" description="Helical" evidence="1">
    <location>
        <begin position="20"/>
        <end position="41"/>
    </location>
</feature>
<feature type="transmembrane region" description="Helical" evidence="1">
    <location>
        <begin position="76"/>
        <end position="99"/>
    </location>
</feature>
<sequence>MNLGGQIFELIDMRSFSNLWYWIGLAVLWSTTSHFVMGVPFDLVGRARRKGGQFLIDMNHLAQIKARRLRDVYARAGVWIIGGSAFVLTILAVTGFYYGVEFAQAVFLLVLPMSFVGAMRIRLAYKIEHEDILDEALCRALTRHRFGIQVIGMISVFLTSIWGMYQNMNIGVLG</sequence>
<evidence type="ECO:0000313" key="2">
    <source>
        <dbReference type="EMBL" id="PRY85195.1"/>
    </source>
</evidence>
<dbReference type="Proteomes" id="UP000238392">
    <property type="component" value="Unassembled WGS sequence"/>
</dbReference>
<name>A0A2T0WEW5_9RHOB</name>
<keyword evidence="1" id="KW-1133">Transmembrane helix</keyword>